<accession>A0ABN7NTQ0</accession>
<dbReference type="InterPro" id="IPR000608">
    <property type="entry name" value="UBC"/>
</dbReference>
<dbReference type="PROSITE" id="PS50127">
    <property type="entry name" value="UBC_2"/>
    <property type="match status" value="2"/>
</dbReference>
<dbReference type="PANTHER" id="PTHR46116:SF39">
    <property type="entry name" value="BACULOVIRAL IAP REPEAT-CONTAINING PROTEIN 6"/>
    <property type="match status" value="1"/>
</dbReference>
<keyword evidence="2" id="KW-0833">Ubl conjugation pathway</keyword>
<name>A0ABN7NTQ0_TIMPD</name>
<sequence>MDSDNHENAISTINEYFEKNCDAKNTLIKEIRDWCDGNNNSITFLSNQTCENDQIRLNLIIGDGNHFSIVCPQNYPNQEANFFVESTVSLQLWCNELNEFIFDSTEVLTLTSILNKAASSYYKKLNEPIDLFTSDSDQTSEEELMEREVEVYMDLDLNLDDSEIDFCYMKKKWKQKETRLRAEKAKELASEVTQFEKCNESSSLEEKKKSIPKQIFSTSAASGILTNDLVTLLKSKEDNGIKVKPINDNIYQWSVKFSKFDPESALHRDLQELKEKHGYDYIELQMEFTMDLYPFYPPIAKILRPRLQSSMMLQVANMEVLKLSRWNPARSMESVLHEIKEYMSTWGRVDLLSPRNCPQQHTQGAYINLERHVMLLACISEMSLQDLATFHTATKTKHSDYSSMAVSKMFPDFNFNVDISLKEYKANCPHLSKKKELPKGVGYSQPHQPSWDINSFHAAHREKNNQLSRLLKTILEELNTQRLSLTSINKNAVHSKILNTNGVPISPEFSQQSSECSEHSCEGEKPHIYFREILESSSLFHFLASQLQVDSFLEVTHNAELYTSIINLIKEISCWPQLVSLLWTLPNQTHSIYKLICRVNEMAQVVIKRVDKLLTHDDRSVSSSEGKKSTTFQGGLEKKLVESLQDVCEHLKVSLTQYEAPDSKESDTPEPFNTVQINPSSTNSFNHTYIAALKDMQFLTCDIDIDGANAHWFSSTFKKNLPPSSSQIMRIVQEMASLSTSLPLDSSSAIFVRTDDARFTLLRALIIGPEGTPYSGGCFQFDIFFPSFYPAEPPNVHFCTTGHSRVRFNPNLYHDGKVCLSLLNTWPGEKWHKDTSTLLQVLISIQSLIFVPEPFFNEPGMEYILGTEKGKQASDEYSDDILVKTVTHAMIGQLKSPSPGFEDIIKKHFILKKDIIIRELEGHYKRNSSQALNLQLNILKKEFSKLE</sequence>
<evidence type="ECO:0000256" key="2">
    <source>
        <dbReference type="ARBA" id="ARBA00022786"/>
    </source>
</evidence>
<organism evidence="4 5">
    <name type="scientific">Timema podura</name>
    <name type="common">Walking stick</name>
    <dbReference type="NCBI Taxonomy" id="61482"/>
    <lineage>
        <taxon>Eukaryota</taxon>
        <taxon>Metazoa</taxon>
        <taxon>Ecdysozoa</taxon>
        <taxon>Arthropoda</taxon>
        <taxon>Hexapoda</taxon>
        <taxon>Insecta</taxon>
        <taxon>Pterygota</taxon>
        <taxon>Neoptera</taxon>
        <taxon>Polyneoptera</taxon>
        <taxon>Phasmatodea</taxon>
        <taxon>Timematodea</taxon>
        <taxon>Timematoidea</taxon>
        <taxon>Timematidae</taxon>
        <taxon>Timema</taxon>
    </lineage>
</organism>
<dbReference type="CDD" id="cd23802">
    <property type="entry name" value="UBCc_UBE2Q"/>
    <property type="match status" value="1"/>
</dbReference>
<feature type="domain" description="UBC core" evidence="3">
    <location>
        <begin position="220"/>
        <end position="384"/>
    </location>
</feature>
<evidence type="ECO:0000259" key="3">
    <source>
        <dbReference type="PROSITE" id="PS50127"/>
    </source>
</evidence>
<protein>
    <recommendedName>
        <fullName evidence="3">UBC core domain-containing protein</fullName>
    </recommendedName>
</protein>
<evidence type="ECO:0000313" key="4">
    <source>
        <dbReference type="EMBL" id="CAG2059138.1"/>
    </source>
</evidence>
<dbReference type="Pfam" id="PF00179">
    <property type="entry name" value="UQ_con"/>
    <property type="match status" value="1"/>
</dbReference>
<dbReference type="EMBL" id="CAJPIN010008791">
    <property type="protein sequence ID" value="CAG2059138.1"/>
    <property type="molecule type" value="Genomic_DNA"/>
</dbReference>
<keyword evidence="1" id="KW-0808">Transferase</keyword>
<dbReference type="InterPro" id="IPR016135">
    <property type="entry name" value="UBQ-conjugating_enzyme/RWD"/>
</dbReference>
<reference evidence="4" key="1">
    <citation type="submission" date="2021-03" db="EMBL/GenBank/DDBJ databases">
        <authorList>
            <person name="Tran Van P."/>
        </authorList>
    </citation>
    <scope>NUCLEOTIDE SEQUENCE</scope>
</reference>
<dbReference type="Gene3D" id="3.10.110.10">
    <property type="entry name" value="Ubiquitin Conjugating Enzyme"/>
    <property type="match status" value="2"/>
</dbReference>
<dbReference type="SUPFAM" id="SSF54495">
    <property type="entry name" value="UBC-like"/>
    <property type="match status" value="2"/>
</dbReference>
<comment type="caution">
    <text evidence="4">The sequence shown here is derived from an EMBL/GenBank/DDBJ whole genome shotgun (WGS) entry which is preliminary data.</text>
</comment>
<evidence type="ECO:0000313" key="5">
    <source>
        <dbReference type="Proteomes" id="UP001153148"/>
    </source>
</evidence>
<evidence type="ECO:0000256" key="1">
    <source>
        <dbReference type="ARBA" id="ARBA00022679"/>
    </source>
</evidence>
<keyword evidence="5" id="KW-1185">Reference proteome</keyword>
<dbReference type="SMART" id="SM00212">
    <property type="entry name" value="UBCc"/>
    <property type="match status" value="1"/>
</dbReference>
<feature type="domain" description="UBC core" evidence="3">
    <location>
        <begin position="726"/>
        <end position="890"/>
    </location>
</feature>
<gene>
    <name evidence="4" type="ORF">TPAB3V08_LOCUS6104</name>
</gene>
<dbReference type="PANTHER" id="PTHR46116">
    <property type="entry name" value="(E3-INDEPENDENT) E2 UBIQUITIN-CONJUGATING ENZYME"/>
    <property type="match status" value="1"/>
</dbReference>
<proteinExistence type="predicted"/>
<dbReference type="CDD" id="cd23810">
    <property type="entry name" value="UBCc_BIRC6"/>
    <property type="match status" value="1"/>
</dbReference>
<dbReference type="Proteomes" id="UP001153148">
    <property type="component" value="Unassembled WGS sequence"/>
</dbReference>